<keyword evidence="2" id="KW-1185">Reference proteome</keyword>
<protein>
    <submittedName>
        <fullName evidence="1">Uncharacterized protein</fullName>
    </submittedName>
</protein>
<name>A0A9P5WZ95_9AGAR</name>
<dbReference type="AlphaFoldDB" id="A0A9P5WZ95"/>
<proteinExistence type="predicted"/>
<gene>
    <name evidence="1" type="ORF">P691DRAFT_715516</name>
</gene>
<organism evidence="1 2">
    <name type="scientific">Macrolepiota fuliginosa MF-IS2</name>
    <dbReference type="NCBI Taxonomy" id="1400762"/>
    <lineage>
        <taxon>Eukaryota</taxon>
        <taxon>Fungi</taxon>
        <taxon>Dikarya</taxon>
        <taxon>Basidiomycota</taxon>
        <taxon>Agaricomycotina</taxon>
        <taxon>Agaricomycetes</taxon>
        <taxon>Agaricomycetidae</taxon>
        <taxon>Agaricales</taxon>
        <taxon>Agaricineae</taxon>
        <taxon>Agaricaceae</taxon>
        <taxon>Macrolepiota</taxon>
    </lineage>
</organism>
<comment type="caution">
    <text evidence="1">The sequence shown here is derived from an EMBL/GenBank/DDBJ whole genome shotgun (WGS) entry which is preliminary data.</text>
</comment>
<sequence length="69" mass="7277">MMAGLSPPGYDNIMIGSNVIRAIIDKSGNSRMGLPSLFAFCVSTRFVTWFAVGVGKGRIGAENGRGRLG</sequence>
<evidence type="ECO:0000313" key="2">
    <source>
        <dbReference type="Proteomes" id="UP000807342"/>
    </source>
</evidence>
<dbReference type="EMBL" id="MU152341">
    <property type="protein sequence ID" value="KAF9440669.1"/>
    <property type="molecule type" value="Genomic_DNA"/>
</dbReference>
<dbReference type="Proteomes" id="UP000807342">
    <property type="component" value="Unassembled WGS sequence"/>
</dbReference>
<evidence type="ECO:0000313" key="1">
    <source>
        <dbReference type="EMBL" id="KAF9440669.1"/>
    </source>
</evidence>
<accession>A0A9P5WZ95</accession>
<reference evidence="1" key="1">
    <citation type="submission" date="2020-11" db="EMBL/GenBank/DDBJ databases">
        <authorList>
            <consortium name="DOE Joint Genome Institute"/>
            <person name="Ahrendt S."/>
            <person name="Riley R."/>
            <person name="Andreopoulos W."/>
            <person name="Labutti K."/>
            <person name="Pangilinan J."/>
            <person name="Ruiz-Duenas F.J."/>
            <person name="Barrasa J.M."/>
            <person name="Sanchez-Garcia M."/>
            <person name="Camarero S."/>
            <person name="Miyauchi S."/>
            <person name="Serrano A."/>
            <person name="Linde D."/>
            <person name="Babiker R."/>
            <person name="Drula E."/>
            <person name="Ayuso-Fernandez I."/>
            <person name="Pacheco R."/>
            <person name="Padilla G."/>
            <person name="Ferreira P."/>
            <person name="Barriuso J."/>
            <person name="Kellner H."/>
            <person name="Castanera R."/>
            <person name="Alfaro M."/>
            <person name="Ramirez L."/>
            <person name="Pisabarro A.G."/>
            <person name="Kuo A."/>
            <person name="Tritt A."/>
            <person name="Lipzen A."/>
            <person name="He G."/>
            <person name="Yan M."/>
            <person name="Ng V."/>
            <person name="Cullen D."/>
            <person name="Martin F."/>
            <person name="Rosso M.-N."/>
            <person name="Henrissat B."/>
            <person name="Hibbett D."/>
            <person name="Martinez A.T."/>
            <person name="Grigoriev I.V."/>
        </authorList>
    </citation>
    <scope>NUCLEOTIDE SEQUENCE</scope>
    <source>
        <strain evidence="1">MF-IS2</strain>
    </source>
</reference>